<gene>
    <name evidence="12" type="primary">hofC</name>
    <name evidence="12" type="ordered locus">PANA_0733</name>
</gene>
<evidence type="ECO:0000313" key="13">
    <source>
        <dbReference type="Proteomes" id="UP000001702"/>
    </source>
</evidence>
<evidence type="ECO:0000256" key="4">
    <source>
        <dbReference type="ARBA" id="ARBA00022475"/>
    </source>
</evidence>
<dbReference type="PRINTS" id="PR00812">
    <property type="entry name" value="BCTERIALGSPF"/>
</dbReference>
<dbReference type="HOGENOM" id="CLU_035032_2_0_6"/>
<dbReference type="NCBIfam" id="NF007861">
    <property type="entry name" value="PRK10573.1"/>
    <property type="match status" value="1"/>
</dbReference>
<keyword evidence="6 9" id="KW-0812">Transmembrane</keyword>
<dbReference type="InterPro" id="IPR042094">
    <property type="entry name" value="T2SS_GspF_sf"/>
</dbReference>
<dbReference type="STRING" id="706191.PANA_0733"/>
<evidence type="ECO:0000256" key="5">
    <source>
        <dbReference type="ARBA" id="ARBA00022519"/>
    </source>
</evidence>
<dbReference type="PROSITE" id="PS00874">
    <property type="entry name" value="T2SP_F"/>
    <property type="match status" value="1"/>
</dbReference>
<dbReference type="KEGG" id="pam:PANA_0733"/>
<reference evidence="12 13" key="1">
    <citation type="journal article" date="2010" name="J. Bacteriol.">
        <title>Genome sequence of Pantoea ananatis LMG20103, the causative agent of Eucalyptus blight and dieback.</title>
        <authorList>
            <person name="De Maayer P."/>
            <person name="Chan W.Y."/>
            <person name="Venter S.N."/>
            <person name="Toth I.K."/>
            <person name="Birch P.R."/>
            <person name="Joubert F."/>
            <person name="Coutinho T.A."/>
        </authorList>
    </citation>
    <scope>NUCLEOTIDE SEQUENCE [LARGE SCALE GENOMIC DNA]</scope>
    <source>
        <strain evidence="12 13">LMG 20103</strain>
    </source>
</reference>
<accession>D4GJU0</accession>
<dbReference type="Gene3D" id="1.20.81.30">
    <property type="entry name" value="Type II secretion system (T2SS), domain F"/>
    <property type="match status" value="2"/>
</dbReference>
<dbReference type="GO" id="GO:0015628">
    <property type="term" value="P:protein secretion by the type II secretion system"/>
    <property type="evidence" value="ECO:0007669"/>
    <property type="project" value="TreeGrafter"/>
</dbReference>
<dbReference type="GO" id="GO:0005886">
    <property type="term" value="C:plasma membrane"/>
    <property type="evidence" value="ECO:0007669"/>
    <property type="project" value="UniProtKB-SubCell"/>
</dbReference>
<evidence type="ECO:0000256" key="8">
    <source>
        <dbReference type="ARBA" id="ARBA00023136"/>
    </source>
</evidence>
<evidence type="ECO:0000256" key="7">
    <source>
        <dbReference type="ARBA" id="ARBA00022989"/>
    </source>
</evidence>
<feature type="transmembrane region" description="Helical" evidence="10">
    <location>
        <begin position="219"/>
        <end position="240"/>
    </location>
</feature>
<dbReference type="InterPro" id="IPR018076">
    <property type="entry name" value="T2SS_GspF_dom"/>
</dbReference>
<dbReference type="PANTHER" id="PTHR30012:SF7">
    <property type="entry name" value="PROTEIN TRANSPORT PROTEIN HOFC HOMOLOG"/>
    <property type="match status" value="1"/>
</dbReference>
<name>D4GJU0_PANAM</name>
<keyword evidence="3 9" id="KW-0813">Transport</keyword>
<dbReference type="EMBL" id="CP001875">
    <property type="protein sequence ID" value="ADD75900.1"/>
    <property type="molecule type" value="Genomic_DNA"/>
</dbReference>
<sequence length="404" mass="45287">MSDWIMTSLYVYRWHAVDGSGRLQTGHHLAPDGETLFSDLAQRHLLPVSWTRGKVMRRRDWKWQHKIDLIRQLATLLKAGLPLSQSLSLLAEGHSQTPWRALMLALQHQILAGEPFSSALRQWPQIFPPLYPALMEVGELTGQLDVCCEQLAQQQTRQQHLRSKVIKALRYPLFILAVALTVTCGMLLFVLPEFVSVYASFNAPLPAFTAAVIGLSERLQAWGFPLSGLIILLVAGWQQWRRRSENWQRREQRVLMHIPIVGGLWQGNQLTQIYSVLQLTQQAGLTLLQGLEAAKVTLSSRLWQDAIRLLQNHIAQGNPLYLALSNHPLFSPLCSQLIQVGEEAGALDVMLARLAEWHEGQTLMRADNLAASLEPVMMVVIGGIVGTLVIAMYLPVFGLGEAMQ</sequence>
<dbReference type="Proteomes" id="UP000001702">
    <property type="component" value="Chromosome"/>
</dbReference>
<dbReference type="InterPro" id="IPR001992">
    <property type="entry name" value="T2SS_GspF/T4SS_PilC_CS"/>
</dbReference>
<organism evidence="12 13">
    <name type="scientific">Pantoea ananatis (strain LMG 20103)</name>
    <dbReference type="NCBI Taxonomy" id="706191"/>
    <lineage>
        <taxon>Bacteria</taxon>
        <taxon>Pseudomonadati</taxon>
        <taxon>Pseudomonadota</taxon>
        <taxon>Gammaproteobacteria</taxon>
        <taxon>Enterobacterales</taxon>
        <taxon>Erwiniaceae</taxon>
        <taxon>Pantoea</taxon>
    </lineage>
</organism>
<comment type="similarity">
    <text evidence="2 9">Belongs to the GSP F family.</text>
</comment>
<feature type="transmembrane region" description="Helical" evidence="10">
    <location>
        <begin position="373"/>
        <end position="394"/>
    </location>
</feature>
<evidence type="ECO:0000256" key="9">
    <source>
        <dbReference type="RuleBase" id="RU003923"/>
    </source>
</evidence>
<evidence type="ECO:0000256" key="10">
    <source>
        <dbReference type="SAM" id="Phobius"/>
    </source>
</evidence>
<dbReference type="InterPro" id="IPR003004">
    <property type="entry name" value="GspF/PilC"/>
</dbReference>
<evidence type="ECO:0000256" key="2">
    <source>
        <dbReference type="ARBA" id="ARBA00005745"/>
    </source>
</evidence>
<keyword evidence="4" id="KW-1003">Cell membrane</keyword>
<keyword evidence="8 10" id="KW-0472">Membrane</keyword>
<dbReference type="FunFam" id="1.20.81.30:FF:000001">
    <property type="entry name" value="Type II secretion system protein F"/>
    <property type="match status" value="2"/>
</dbReference>
<keyword evidence="7 10" id="KW-1133">Transmembrane helix</keyword>
<keyword evidence="13" id="KW-1185">Reference proteome</keyword>
<dbReference type="AlphaFoldDB" id="D4GJU0"/>
<feature type="transmembrane region" description="Helical" evidence="10">
    <location>
        <begin position="171"/>
        <end position="199"/>
    </location>
</feature>
<feature type="domain" description="Type II secretion system protein GspF" evidence="11">
    <location>
        <begin position="280"/>
        <end position="395"/>
    </location>
</feature>
<dbReference type="PANTHER" id="PTHR30012">
    <property type="entry name" value="GENERAL SECRETION PATHWAY PROTEIN"/>
    <property type="match status" value="1"/>
</dbReference>
<comment type="subcellular location">
    <subcellularLocation>
        <location evidence="1 9">Cell inner membrane</location>
        <topology evidence="1 9">Multi-pass membrane protein</topology>
    </subcellularLocation>
</comment>
<feature type="domain" description="Type II secretion system protein GspF" evidence="11">
    <location>
        <begin position="70"/>
        <end position="192"/>
    </location>
</feature>
<dbReference type="eggNOG" id="COG1459">
    <property type="taxonomic scope" value="Bacteria"/>
</dbReference>
<evidence type="ECO:0000256" key="3">
    <source>
        <dbReference type="ARBA" id="ARBA00022448"/>
    </source>
</evidence>
<evidence type="ECO:0000313" key="12">
    <source>
        <dbReference type="EMBL" id="ADD75900.1"/>
    </source>
</evidence>
<evidence type="ECO:0000256" key="6">
    <source>
        <dbReference type="ARBA" id="ARBA00022692"/>
    </source>
</evidence>
<keyword evidence="5" id="KW-0997">Cell inner membrane</keyword>
<protein>
    <submittedName>
        <fullName evidence="12">HofC</fullName>
    </submittedName>
</protein>
<evidence type="ECO:0000256" key="1">
    <source>
        <dbReference type="ARBA" id="ARBA00004429"/>
    </source>
</evidence>
<dbReference type="Pfam" id="PF00482">
    <property type="entry name" value="T2SSF"/>
    <property type="match status" value="2"/>
</dbReference>
<proteinExistence type="inferred from homology"/>
<evidence type="ECO:0000259" key="11">
    <source>
        <dbReference type="Pfam" id="PF00482"/>
    </source>
</evidence>